<comment type="caution">
    <text evidence="2">The sequence shown here is derived from an EMBL/GenBank/DDBJ whole genome shotgun (WGS) entry which is preliminary data.</text>
</comment>
<dbReference type="EMBL" id="JANBOJ010000156">
    <property type="protein sequence ID" value="KAJ1721670.1"/>
    <property type="molecule type" value="Genomic_DNA"/>
</dbReference>
<organism evidence="2 3">
    <name type="scientific">Coemansia erecta</name>
    <dbReference type="NCBI Taxonomy" id="147472"/>
    <lineage>
        <taxon>Eukaryota</taxon>
        <taxon>Fungi</taxon>
        <taxon>Fungi incertae sedis</taxon>
        <taxon>Zoopagomycota</taxon>
        <taxon>Kickxellomycotina</taxon>
        <taxon>Kickxellomycetes</taxon>
        <taxon>Kickxellales</taxon>
        <taxon>Kickxellaceae</taxon>
        <taxon>Coemansia</taxon>
    </lineage>
</organism>
<dbReference type="AlphaFoldDB" id="A0A9W7XZ39"/>
<reference evidence="2" key="1">
    <citation type="submission" date="2022-07" db="EMBL/GenBank/DDBJ databases">
        <title>Phylogenomic reconstructions and comparative analyses of Kickxellomycotina fungi.</title>
        <authorList>
            <person name="Reynolds N.K."/>
            <person name="Stajich J.E."/>
            <person name="Barry K."/>
            <person name="Grigoriev I.V."/>
            <person name="Crous P."/>
            <person name="Smith M.E."/>
        </authorList>
    </citation>
    <scope>NUCLEOTIDE SEQUENCE</scope>
    <source>
        <strain evidence="2">NBRC 32514</strain>
    </source>
</reference>
<keyword evidence="3" id="KW-1185">Reference proteome</keyword>
<name>A0A9W7XZ39_9FUNG</name>
<protein>
    <submittedName>
        <fullName evidence="2">Uncharacterized protein</fullName>
    </submittedName>
</protein>
<feature type="region of interest" description="Disordered" evidence="1">
    <location>
        <begin position="35"/>
        <end position="57"/>
    </location>
</feature>
<sequence>MFGLRGGKSLRYLNRAHQQQQSRVRLARLSRIGSSIGSSTGMAGKRNISPHRLRLER</sequence>
<evidence type="ECO:0000313" key="2">
    <source>
        <dbReference type="EMBL" id="KAJ1721670.1"/>
    </source>
</evidence>
<evidence type="ECO:0000256" key="1">
    <source>
        <dbReference type="SAM" id="MobiDB-lite"/>
    </source>
</evidence>
<feature type="compositionally biased region" description="Basic residues" evidence="1">
    <location>
        <begin position="48"/>
        <end position="57"/>
    </location>
</feature>
<proteinExistence type="predicted"/>
<gene>
    <name evidence="2" type="ORF">LPJ53_003830</name>
</gene>
<evidence type="ECO:0000313" key="3">
    <source>
        <dbReference type="Proteomes" id="UP001149813"/>
    </source>
</evidence>
<dbReference type="Proteomes" id="UP001149813">
    <property type="component" value="Unassembled WGS sequence"/>
</dbReference>
<accession>A0A9W7XZ39</accession>